<evidence type="ECO:0000313" key="3">
    <source>
        <dbReference type="EMBL" id="KXT42897.1"/>
    </source>
</evidence>
<feature type="domain" description="Peptidoglycan beta-N-acetylmuramidase NamZ C-terminal" evidence="2">
    <location>
        <begin position="282"/>
        <end position="422"/>
    </location>
</feature>
<dbReference type="Gene3D" id="3.90.1150.140">
    <property type="match status" value="1"/>
</dbReference>
<dbReference type="GO" id="GO:0033922">
    <property type="term" value="F:peptidoglycan beta-N-acetylmuramidase activity"/>
    <property type="evidence" value="ECO:0007669"/>
    <property type="project" value="InterPro"/>
</dbReference>
<dbReference type="AlphaFoldDB" id="A0A139KUN7"/>
<feature type="domain" description="Peptidoglycan beta-N-acetylmuramidase NamZ N-terminal" evidence="1">
    <location>
        <begin position="79"/>
        <end position="278"/>
    </location>
</feature>
<dbReference type="InterPro" id="IPR048503">
    <property type="entry name" value="NamZ_C"/>
</dbReference>
<dbReference type="Proteomes" id="UP000070319">
    <property type="component" value="Unassembled WGS sequence"/>
</dbReference>
<dbReference type="Pfam" id="PF20732">
    <property type="entry name" value="NamZ_C"/>
    <property type="match status" value="1"/>
</dbReference>
<dbReference type="EMBL" id="LTDF01000163">
    <property type="protein sequence ID" value="KXT42897.1"/>
    <property type="molecule type" value="Genomic_DNA"/>
</dbReference>
<evidence type="ECO:0000259" key="1">
    <source>
        <dbReference type="Pfam" id="PF07075"/>
    </source>
</evidence>
<accession>A0A139KUN7</accession>
<sequence>MQIINYNAKNNKISVFDIKIKSIFVATNIPLNNNTIMKKLLLLIFLLCSTFWCQAQTDRIILGDEQTSEYFPILKDKRIAIFSNHTGMIGDKHLLDVLLENKFNVVAIFSPEHGFRGNADAGEHVSSSVDSKTGVPILSLYEGKDKKPSKASMQKFDILIVDIQDVGLRFYTYYITMCRLMDVCAEYNKKVLLLDRPNPNGHYVDGPILDMKYKSGVGWLPIPIVHGMTLGELALMINGEGWLPGSRKCDLAVIKCKNYTHQTKYQLPIPPSPNLPNMKSIYLYPATCFFEATPVSLGRGTSLPFQVYGHPNMTGYSYSFTPRSIPGAKNPPQLNKLCHGVDLSNMSDEEIWKRGVDLSYVIDAYRNLNLDDHFFRPFFELLVGRDYVRKMIKEGKSADEIKAMWKDDVEKFKVQRKPYLLYEE</sequence>
<evidence type="ECO:0008006" key="5">
    <source>
        <dbReference type="Google" id="ProtNLM"/>
    </source>
</evidence>
<dbReference type="PANTHER" id="PTHR42915">
    <property type="entry name" value="HYPOTHETICAL 460 KDA PROTEIN IN FEUA-SIGW INTERGENIC REGION [PRECURSOR]"/>
    <property type="match status" value="1"/>
</dbReference>
<organism evidence="3">
    <name type="scientific">Bacteroides intestinalis</name>
    <dbReference type="NCBI Taxonomy" id="329854"/>
    <lineage>
        <taxon>Bacteria</taxon>
        <taxon>Pseudomonadati</taxon>
        <taxon>Bacteroidota</taxon>
        <taxon>Bacteroidia</taxon>
        <taxon>Bacteroidales</taxon>
        <taxon>Bacteroidaceae</taxon>
        <taxon>Bacteroides</taxon>
    </lineage>
</organism>
<dbReference type="Pfam" id="PF07075">
    <property type="entry name" value="NamZ_N"/>
    <property type="match status" value="1"/>
</dbReference>
<dbReference type="InterPro" id="IPR048502">
    <property type="entry name" value="NamZ_N"/>
</dbReference>
<evidence type="ECO:0000259" key="2">
    <source>
        <dbReference type="Pfam" id="PF20732"/>
    </source>
</evidence>
<protein>
    <recommendedName>
        <fullName evidence="5">DUF1343 domain-containing protein</fullName>
    </recommendedName>
</protein>
<reference evidence="3 4" key="1">
    <citation type="submission" date="2016-02" db="EMBL/GenBank/DDBJ databases">
        <authorList>
            <person name="Wen L."/>
            <person name="He K."/>
            <person name="Yang H."/>
        </authorList>
    </citation>
    <scope>NUCLEOTIDE SEQUENCE [LARGE SCALE GENOMIC DNA]</scope>
    <source>
        <strain evidence="3 4">KLE1704</strain>
    </source>
</reference>
<dbReference type="PIRSF" id="PIRSF016719">
    <property type="entry name" value="UCP016719"/>
    <property type="match status" value="1"/>
</dbReference>
<comment type="caution">
    <text evidence="3">The sequence shown here is derived from an EMBL/GenBank/DDBJ whole genome shotgun (WGS) entry which is preliminary data.</text>
</comment>
<gene>
    <name evidence="3" type="ORF">HMPREF2531_04540</name>
</gene>
<dbReference type="PANTHER" id="PTHR42915:SF1">
    <property type="entry name" value="PEPTIDOGLYCAN BETA-N-ACETYLMURAMIDASE NAMZ"/>
    <property type="match status" value="1"/>
</dbReference>
<dbReference type="PATRIC" id="fig|329854.7.peg.4616"/>
<name>A0A139KUN7_9BACE</name>
<dbReference type="Gene3D" id="3.40.50.12170">
    <property type="entry name" value="Uncharacterised protein PF07075, DUF1343"/>
    <property type="match status" value="1"/>
</dbReference>
<dbReference type="InterPro" id="IPR008302">
    <property type="entry name" value="NamZ"/>
</dbReference>
<proteinExistence type="predicted"/>
<evidence type="ECO:0000313" key="4">
    <source>
        <dbReference type="Proteomes" id="UP000070319"/>
    </source>
</evidence>